<dbReference type="Pfam" id="PF00041">
    <property type="entry name" value="fn3"/>
    <property type="match status" value="1"/>
</dbReference>
<dbReference type="SUPFAM" id="SSF49265">
    <property type="entry name" value="Fibronectin type III"/>
    <property type="match status" value="1"/>
</dbReference>
<accession>A0A2T7NRP9</accession>
<feature type="signal peptide" evidence="2">
    <location>
        <begin position="1"/>
        <end position="34"/>
    </location>
</feature>
<dbReference type="InterPro" id="IPR013783">
    <property type="entry name" value="Ig-like_fold"/>
</dbReference>
<dbReference type="CDD" id="cd00063">
    <property type="entry name" value="FN3"/>
    <property type="match status" value="1"/>
</dbReference>
<gene>
    <name evidence="4" type="ORF">C0Q70_17125</name>
</gene>
<keyword evidence="5" id="KW-1185">Reference proteome</keyword>
<evidence type="ECO:0000259" key="3">
    <source>
        <dbReference type="PROSITE" id="PS50853"/>
    </source>
</evidence>
<feature type="chain" id="PRO_5015654876" description="Fibronectin type-III domain-containing protein" evidence="2">
    <location>
        <begin position="35"/>
        <end position="783"/>
    </location>
</feature>
<evidence type="ECO:0000313" key="5">
    <source>
        <dbReference type="Proteomes" id="UP000245119"/>
    </source>
</evidence>
<name>A0A2T7NRP9_POMCA</name>
<feature type="domain" description="Fibronectin type-III" evidence="3">
    <location>
        <begin position="321"/>
        <end position="427"/>
    </location>
</feature>
<keyword evidence="2" id="KW-0732">Signal</keyword>
<sequence>MSRSELVAGRTGVTAMLSAVFMVLLLLRIIQASGLNIKADIQPTDPWFFVGYNMTVSCRLRNPTSTENSSRMHFSFEGKNSLIPSEYVETKLEGMPRDEDKHVYTWNENNFQMKPAPPNVTVQVLNHTCVQVKVEDREDARKVVEKIEFQSECDEDKSTRNQAIPRCLRYNVIKGYHLSVLDGNQSVANYSIDGSQNFKILPFSSQHFNNYTIKLFAVTKEGNIRLKLFQYPAEWSSAETMVDNYTIVWCRGSKWRRNCDPDDEVHYEILPGTASEYKLKIPPGDVGRKPDDYMIGIASEVRQASSGIIWAPCFHIKDVDPPEVRDITASPVKNNVDVAWLHRGCNFDYNDSRAYISNYSITYCRTVSGSTCSGSEHKEVVDQFTARHTLKNLKPGTKYLIQVTAFSQHGQGPPGKVEVEIPAIQDDTSTNDHLIPIILALIVVTILVSGLIYLKSLYKTECGKSTKSDFALDIIIIIIKGFVSKPYVSSLNKKNTPENTELMRLLNEDAGSSNSDALDRVDHQLTQTPARPGLRPHGQTGSVSTDQAYNSMDYSSERDSAQYFKLDPATTTNRIEHRNSRRTHPHPTVRHDAYVDNETCRVQRLASHGDLRCLTSVSENDASQHRVSLPLLPVVLPYCQPTNISPVVTPSSMQPYTSYVLDVSSLQSNPQPQSEQTTSKLPSLLRETTPYIVSGQSTQNVSYVFMPPSAQNNVTMGYVHRVNSTQHGADKTDLIKEISADVTHVRSKGQIGQVGAKCYGRYPLVTQVSGDRSQEFAKLIPDL</sequence>
<dbReference type="PANTHER" id="PTHR46957:SF3">
    <property type="entry name" value="CYTOKINE RECEPTOR"/>
    <property type="match status" value="1"/>
</dbReference>
<reference evidence="4 5" key="1">
    <citation type="submission" date="2018-04" db="EMBL/GenBank/DDBJ databases">
        <title>The genome of golden apple snail Pomacea canaliculata provides insight into stress tolerance and invasive adaptation.</title>
        <authorList>
            <person name="Liu C."/>
            <person name="Liu B."/>
            <person name="Ren Y."/>
            <person name="Zhang Y."/>
            <person name="Wang H."/>
            <person name="Li S."/>
            <person name="Jiang F."/>
            <person name="Yin L."/>
            <person name="Zhang G."/>
            <person name="Qian W."/>
            <person name="Fan W."/>
        </authorList>
    </citation>
    <scope>NUCLEOTIDE SEQUENCE [LARGE SCALE GENOMIC DNA]</scope>
    <source>
        <strain evidence="4">SZHN2017</strain>
        <tissue evidence="4">Muscle</tissue>
    </source>
</reference>
<dbReference type="InterPro" id="IPR036116">
    <property type="entry name" value="FN3_sf"/>
</dbReference>
<proteinExistence type="predicted"/>
<dbReference type="AlphaFoldDB" id="A0A2T7NRP9"/>
<feature type="region of interest" description="Disordered" evidence="1">
    <location>
        <begin position="526"/>
        <end position="547"/>
    </location>
</feature>
<evidence type="ECO:0000256" key="1">
    <source>
        <dbReference type="SAM" id="MobiDB-lite"/>
    </source>
</evidence>
<dbReference type="GO" id="GO:0016020">
    <property type="term" value="C:membrane"/>
    <property type="evidence" value="ECO:0007669"/>
    <property type="project" value="UniProtKB-SubCell"/>
</dbReference>
<dbReference type="EMBL" id="PZQS01000010">
    <property type="protein sequence ID" value="PVD23851.1"/>
    <property type="molecule type" value="Genomic_DNA"/>
</dbReference>
<dbReference type="Gene3D" id="2.60.40.10">
    <property type="entry name" value="Immunoglobulins"/>
    <property type="match status" value="1"/>
</dbReference>
<dbReference type="InterPro" id="IPR050713">
    <property type="entry name" value="RTP_Phos/Ushers"/>
</dbReference>
<evidence type="ECO:0000256" key="2">
    <source>
        <dbReference type="SAM" id="SignalP"/>
    </source>
</evidence>
<protein>
    <recommendedName>
        <fullName evidence="3">Fibronectin type-III domain-containing protein</fullName>
    </recommendedName>
</protein>
<dbReference type="PROSITE" id="PS50853">
    <property type="entry name" value="FN3"/>
    <property type="match status" value="1"/>
</dbReference>
<organism evidence="4 5">
    <name type="scientific">Pomacea canaliculata</name>
    <name type="common">Golden apple snail</name>
    <dbReference type="NCBI Taxonomy" id="400727"/>
    <lineage>
        <taxon>Eukaryota</taxon>
        <taxon>Metazoa</taxon>
        <taxon>Spiralia</taxon>
        <taxon>Lophotrochozoa</taxon>
        <taxon>Mollusca</taxon>
        <taxon>Gastropoda</taxon>
        <taxon>Caenogastropoda</taxon>
        <taxon>Architaenioglossa</taxon>
        <taxon>Ampullarioidea</taxon>
        <taxon>Ampullariidae</taxon>
        <taxon>Pomacea</taxon>
    </lineage>
</organism>
<comment type="caution">
    <text evidence="4">The sequence shown here is derived from an EMBL/GenBank/DDBJ whole genome shotgun (WGS) entry which is preliminary data.</text>
</comment>
<dbReference type="PANTHER" id="PTHR46957">
    <property type="entry name" value="CYTOKINE RECEPTOR"/>
    <property type="match status" value="1"/>
</dbReference>
<evidence type="ECO:0000313" key="4">
    <source>
        <dbReference type="EMBL" id="PVD23851.1"/>
    </source>
</evidence>
<dbReference type="SMART" id="SM00060">
    <property type="entry name" value="FN3"/>
    <property type="match status" value="1"/>
</dbReference>
<dbReference type="InterPro" id="IPR003961">
    <property type="entry name" value="FN3_dom"/>
</dbReference>
<dbReference type="Proteomes" id="UP000245119">
    <property type="component" value="Linkage Group LG10"/>
</dbReference>